<name>A0AC34G924_9BILA</name>
<dbReference type="WBParaSite" id="ES5_v2.g26231.t1">
    <property type="protein sequence ID" value="ES5_v2.g26231.t1"/>
    <property type="gene ID" value="ES5_v2.g26231"/>
</dbReference>
<evidence type="ECO:0000313" key="1">
    <source>
        <dbReference type="Proteomes" id="UP000887579"/>
    </source>
</evidence>
<protein>
    <submittedName>
        <fullName evidence="2">Uncharacterized protein</fullName>
    </submittedName>
</protein>
<organism evidence="1 2">
    <name type="scientific">Panagrolaimus sp. ES5</name>
    <dbReference type="NCBI Taxonomy" id="591445"/>
    <lineage>
        <taxon>Eukaryota</taxon>
        <taxon>Metazoa</taxon>
        <taxon>Ecdysozoa</taxon>
        <taxon>Nematoda</taxon>
        <taxon>Chromadorea</taxon>
        <taxon>Rhabditida</taxon>
        <taxon>Tylenchina</taxon>
        <taxon>Panagrolaimomorpha</taxon>
        <taxon>Panagrolaimoidea</taxon>
        <taxon>Panagrolaimidae</taxon>
        <taxon>Panagrolaimus</taxon>
    </lineage>
</organism>
<evidence type="ECO:0000313" key="2">
    <source>
        <dbReference type="WBParaSite" id="ES5_v2.g26231.t1"/>
    </source>
</evidence>
<accession>A0AC34G924</accession>
<dbReference type="Proteomes" id="UP000887579">
    <property type="component" value="Unplaced"/>
</dbReference>
<reference evidence="2" key="1">
    <citation type="submission" date="2022-11" db="UniProtKB">
        <authorList>
            <consortium name="WormBaseParasite"/>
        </authorList>
    </citation>
    <scope>IDENTIFICATION</scope>
</reference>
<sequence>MTKLLRDIGCHHFFYDAYEPHLELMHEGFLHALTTNIVDPEIDEDLKNGWNQIWQILKKHIGQGIAIQRQNYMMECVTKAEISSVKAQWEKILESYGIKEAGEAVTKEAIIALDLTIETYTAERGFQDLPQKLKNFVMDCLMIEVCPTLIRKAFMD</sequence>
<proteinExistence type="predicted"/>